<dbReference type="InterPro" id="IPR050855">
    <property type="entry name" value="NDM-1-like"/>
</dbReference>
<dbReference type="InterPro" id="IPR036866">
    <property type="entry name" value="RibonucZ/Hydroxyglut_hydro"/>
</dbReference>
<accession>A0A6I6IRW7</accession>
<dbReference type="SMART" id="SM00849">
    <property type="entry name" value="Lactamase_B"/>
    <property type="match status" value="1"/>
</dbReference>
<dbReference type="SUPFAM" id="SSF56281">
    <property type="entry name" value="Metallo-hydrolase/oxidoreductase"/>
    <property type="match status" value="1"/>
</dbReference>
<dbReference type="PANTHER" id="PTHR42951">
    <property type="entry name" value="METALLO-BETA-LACTAMASE DOMAIN-CONTAINING"/>
    <property type="match status" value="1"/>
</dbReference>
<dbReference type="Proteomes" id="UP000428330">
    <property type="component" value="Chromosome"/>
</dbReference>
<reference evidence="4" key="1">
    <citation type="submission" date="2018-12" db="EMBL/GenBank/DDBJ databases">
        <title>Complete genome sequence of Roseovarius sp. MME-070.</title>
        <authorList>
            <person name="Nam Y.-D."/>
            <person name="Kang J."/>
            <person name="Chung W.-H."/>
            <person name="Park Y.S."/>
        </authorList>
    </citation>
    <scope>NUCLEOTIDE SEQUENCE [LARGE SCALE GENOMIC DNA]</scope>
    <source>
        <strain evidence="4">MME-070</strain>
    </source>
</reference>
<dbReference type="Pfam" id="PF00753">
    <property type="entry name" value="Lactamase_B"/>
    <property type="match status" value="1"/>
</dbReference>
<evidence type="ECO:0000313" key="3">
    <source>
        <dbReference type="EMBL" id="QGX98912.1"/>
    </source>
</evidence>
<protein>
    <submittedName>
        <fullName evidence="3">MBL fold metallo-hydrolase</fullName>
    </submittedName>
</protein>
<sequence>MAEVAQDWYMAHHLGDGVTRIEEVHVAHWLRCNIWHVKGRDRDLIIDTGMGLRPLVEEVAQLAERPIMAIMTHSHFDHAGGLNQFDCRCGHVSEAGIIAGPTAANTVADTGYVRAETFTALPYEGFSHEQFAVRPAPLTDLLDEGDVIDLGDRVFQVFHLPGHSPGSIALYEAATGTLFSGDVIYDGALIDDLYHSEPEVLLASHARLRELPVQTVHAGHFGSFGRDRLHALLDKYANGEMSLGDPDVWIAAEMAAKEAGHG</sequence>
<dbReference type="PANTHER" id="PTHR42951:SF4">
    <property type="entry name" value="ACYL-COENZYME A THIOESTERASE MBLAC2"/>
    <property type="match status" value="1"/>
</dbReference>
<dbReference type="AlphaFoldDB" id="A0A6I6IRW7"/>
<dbReference type="GO" id="GO:0017001">
    <property type="term" value="P:antibiotic catabolic process"/>
    <property type="evidence" value="ECO:0007669"/>
    <property type="project" value="UniProtKB-ARBA"/>
</dbReference>
<proteinExistence type="inferred from homology"/>
<dbReference type="Gene3D" id="3.60.15.10">
    <property type="entry name" value="Ribonuclease Z/Hydroxyacylglutathione hydrolase-like"/>
    <property type="match status" value="1"/>
</dbReference>
<evidence type="ECO:0000259" key="2">
    <source>
        <dbReference type="SMART" id="SM00849"/>
    </source>
</evidence>
<dbReference type="InterPro" id="IPR001279">
    <property type="entry name" value="Metallo-B-lactamas"/>
</dbReference>
<evidence type="ECO:0000313" key="4">
    <source>
        <dbReference type="Proteomes" id="UP000428330"/>
    </source>
</evidence>
<evidence type="ECO:0000256" key="1">
    <source>
        <dbReference type="ARBA" id="ARBA00005250"/>
    </source>
</evidence>
<dbReference type="CDD" id="cd07712">
    <property type="entry name" value="MBLAC2-like_MBL-fold"/>
    <property type="match status" value="1"/>
</dbReference>
<keyword evidence="4" id="KW-1185">Reference proteome</keyword>
<gene>
    <name evidence="3" type="ORF">EI983_11765</name>
</gene>
<dbReference type="RefSeq" id="WP_157707593.1">
    <property type="nucleotide sequence ID" value="NZ_CP034348.1"/>
</dbReference>
<feature type="domain" description="Metallo-beta-lactamase" evidence="2">
    <location>
        <begin position="31"/>
        <end position="220"/>
    </location>
</feature>
<comment type="similarity">
    <text evidence="1">Belongs to the metallo-beta-lactamase superfamily. Class-B beta-lactamase family.</text>
</comment>
<keyword evidence="3" id="KW-0378">Hydrolase</keyword>
<organism evidence="3 4">
    <name type="scientific">Roseovarius faecimaris</name>
    <dbReference type="NCBI Taxonomy" id="2494550"/>
    <lineage>
        <taxon>Bacteria</taxon>
        <taxon>Pseudomonadati</taxon>
        <taxon>Pseudomonadota</taxon>
        <taxon>Alphaproteobacteria</taxon>
        <taxon>Rhodobacterales</taxon>
        <taxon>Roseobacteraceae</taxon>
        <taxon>Roseovarius</taxon>
    </lineage>
</organism>
<name>A0A6I6IRW7_9RHOB</name>
<dbReference type="EMBL" id="CP034348">
    <property type="protein sequence ID" value="QGX98912.1"/>
    <property type="molecule type" value="Genomic_DNA"/>
</dbReference>
<dbReference type="OrthoDB" id="7253658at2"/>
<dbReference type="KEGG" id="rom:EI983_11765"/>
<dbReference type="GO" id="GO:0016787">
    <property type="term" value="F:hydrolase activity"/>
    <property type="evidence" value="ECO:0007669"/>
    <property type="project" value="UniProtKB-KW"/>
</dbReference>